<gene>
    <name evidence="1" type="ORF">ADICEAN_01066</name>
</gene>
<dbReference type="EMBL" id="AODQ01000017">
    <property type="protein sequence ID" value="EMR03823.1"/>
    <property type="molecule type" value="Genomic_DNA"/>
</dbReference>
<protein>
    <submittedName>
        <fullName evidence="1">Uncharacterized protein</fullName>
    </submittedName>
</protein>
<dbReference type="OrthoDB" id="1448962at2"/>
<reference evidence="1 2" key="1">
    <citation type="journal article" date="2013" name="Genome Announc.">
        <title>Draft Genome Sequence of Cesiribacter andamanensis Strain AMV16T, Isolated from a Soil Sample from a Mud Volcano in the Andaman Islands, India.</title>
        <authorList>
            <person name="Shivaji S."/>
            <person name="Ara S."/>
            <person name="Begum Z."/>
            <person name="Srinivas T.N."/>
            <person name="Singh A."/>
            <person name="Kumar Pinnaka A."/>
        </authorList>
    </citation>
    <scope>NUCLEOTIDE SEQUENCE [LARGE SCALE GENOMIC DNA]</scope>
    <source>
        <strain evidence="1 2">AMV16</strain>
    </source>
</reference>
<organism evidence="1 2">
    <name type="scientific">Cesiribacter andamanensis AMV16</name>
    <dbReference type="NCBI Taxonomy" id="1279009"/>
    <lineage>
        <taxon>Bacteria</taxon>
        <taxon>Pseudomonadati</taxon>
        <taxon>Bacteroidota</taxon>
        <taxon>Cytophagia</taxon>
        <taxon>Cytophagales</taxon>
        <taxon>Cesiribacteraceae</taxon>
        <taxon>Cesiribacter</taxon>
    </lineage>
</organism>
<evidence type="ECO:0000313" key="2">
    <source>
        <dbReference type="Proteomes" id="UP000011910"/>
    </source>
</evidence>
<sequence length="107" mass="12190">MITDAHILKQQYIDDYSIDGIHPLHSLILDECCETALKLGKHDYSTLSTAVTVAFLTCLSSLKSVIEEGFKEYDTVKIVYRGNQFIFETLHDPALDSARLNFIRHEN</sequence>
<comment type="caution">
    <text evidence="1">The sequence shown here is derived from an EMBL/GenBank/DDBJ whole genome shotgun (WGS) entry which is preliminary data.</text>
</comment>
<keyword evidence="2" id="KW-1185">Reference proteome</keyword>
<evidence type="ECO:0000313" key="1">
    <source>
        <dbReference type="EMBL" id="EMR03823.1"/>
    </source>
</evidence>
<proteinExistence type="predicted"/>
<dbReference type="Proteomes" id="UP000011910">
    <property type="component" value="Unassembled WGS sequence"/>
</dbReference>
<name>M7N5D5_9BACT</name>
<accession>M7N5D5</accession>
<dbReference type="STRING" id="1279009.ADICEAN_01066"/>
<dbReference type="AlphaFoldDB" id="M7N5D5"/>
<dbReference type="RefSeq" id="WP_009194466.1">
    <property type="nucleotide sequence ID" value="NZ_AODQ01000017.1"/>
</dbReference>